<protein>
    <submittedName>
        <fullName evidence="1">Uncharacterized protein</fullName>
    </submittedName>
</protein>
<dbReference type="PROSITE" id="PS51257">
    <property type="entry name" value="PROKAR_LIPOPROTEIN"/>
    <property type="match status" value="1"/>
</dbReference>
<organism evidence="1 2">
    <name type="scientific">Salinimicrobium marinum</name>
    <dbReference type="NCBI Taxonomy" id="680283"/>
    <lineage>
        <taxon>Bacteria</taxon>
        <taxon>Pseudomonadati</taxon>
        <taxon>Bacteroidota</taxon>
        <taxon>Flavobacteriia</taxon>
        <taxon>Flavobacteriales</taxon>
        <taxon>Flavobacteriaceae</taxon>
        <taxon>Salinimicrobium</taxon>
    </lineage>
</organism>
<dbReference type="AlphaFoldDB" id="A0A918SEQ0"/>
<comment type="caution">
    <text evidence="1">The sequence shown here is derived from an EMBL/GenBank/DDBJ whole genome shotgun (WGS) entry which is preliminary data.</text>
</comment>
<reference evidence="1" key="1">
    <citation type="journal article" date="2014" name="Int. J. Syst. Evol. Microbiol.">
        <title>Complete genome sequence of Corynebacterium casei LMG S-19264T (=DSM 44701T), isolated from a smear-ripened cheese.</title>
        <authorList>
            <consortium name="US DOE Joint Genome Institute (JGI-PGF)"/>
            <person name="Walter F."/>
            <person name="Albersmeier A."/>
            <person name="Kalinowski J."/>
            <person name="Ruckert C."/>
        </authorList>
    </citation>
    <scope>NUCLEOTIDE SEQUENCE</scope>
    <source>
        <strain evidence="1">KCTC 12719</strain>
    </source>
</reference>
<dbReference type="EMBL" id="BMXB01000004">
    <property type="protein sequence ID" value="GHA35236.1"/>
    <property type="molecule type" value="Genomic_DNA"/>
</dbReference>
<name>A0A918SEQ0_9FLAO</name>
<accession>A0A918SEQ0</accession>
<keyword evidence="2" id="KW-1185">Reference proteome</keyword>
<evidence type="ECO:0000313" key="2">
    <source>
        <dbReference type="Proteomes" id="UP000610456"/>
    </source>
</evidence>
<reference evidence="1" key="2">
    <citation type="submission" date="2020-09" db="EMBL/GenBank/DDBJ databases">
        <authorList>
            <person name="Sun Q."/>
            <person name="Kim S."/>
        </authorList>
    </citation>
    <scope>NUCLEOTIDE SEQUENCE</scope>
    <source>
        <strain evidence="1">KCTC 12719</strain>
    </source>
</reference>
<gene>
    <name evidence="1" type="ORF">GCM10007103_15980</name>
</gene>
<proteinExistence type="predicted"/>
<dbReference type="Proteomes" id="UP000610456">
    <property type="component" value="Unassembled WGS sequence"/>
</dbReference>
<evidence type="ECO:0000313" key="1">
    <source>
        <dbReference type="EMBL" id="GHA35236.1"/>
    </source>
</evidence>
<sequence>MNTMKTLKIFGLVALIMISSSCERPPIHVEPEFISYNLYLSFQDISGNDLVKGIEFNDSSGSVKDSLYTLDIIVSEPCWNWDNDIYNAPARPGFEPDVNRPTFGLSRFNGYSYLTNQFGLPVNDCPEQKILTYKLKCPYLFGDDAVHELVTYWDISKDKRNPSAKCYRIDFEDNEITPAPMDNYEYNYTAAIILE</sequence>